<dbReference type="KEGG" id="cam:101499746"/>
<dbReference type="PROSITE" id="PS51374">
    <property type="entry name" value="NDPK_LIKE"/>
    <property type="match status" value="1"/>
</dbReference>
<dbReference type="GO" id="GO:0006241">
    <property type="term" value="P:CTP biosynthetic process"/>
    <property type="evidence" value="ECO:0007669"/>
    <property type="project" value="InterPro"/>
</dbReference>
<sequence length="198" mass="22261">MNFNLYDYCWFLQFGSIQMRTPFVGFFRILVLLVFVSASCCSSSINESMKAQKTLAIIKPDGLLGNYTDDIKRTILEYGFSIVKEKIVQLDEAGVKIFYAEHSSKSFFSSLVKYMTSGPVLVMVLEKDDAIADWRALMGPTDASKAKITHPHSIRAKCGLDTQNNCVHGSDSINSAQREISFFFKELSADIITEHDEL</sequence>
<dbReference type="PANTHER" id="PTHR46161:SF3">
    <property type="entry name" value="NUCLEOSIDE DIPHOSPHATE KINASE DDB_G0292928-RELATED"/>
    <property type="match status" value="1"/>
</dbReference>
<dbReference type="InterPro" id="IPR036850">
    <property type="entry name" value="NDK-like_dom_sf"/>
</dbReference>
<dbReference type="InterPro" id="IPR023005">
    <property type="entry name" value="Nucleoside_diP_kinase_AS"/>
</dbReference>
<dbReference type="SUPFAM" id="SSF54919">
    <property type="entry name" value="Nucleoside diphosphate kinase, NDK"/>
    <property type="match status" value="1"/>
</dbReference>
<proteinExistence type="inferred from homology"/>
<dbReference type="AlphaFoldDB" id="A0A1S2YVB1"/>
<comment type="catalytic activity">
    <reaction evidence="2">
        <text>a ribonucleoside 5'-diphosphate + ATP = a ribonucleoside 5'-triphosphate + ADP</text>
        <dbReference type="Rhea" id="RHEA:18113"/>
        <dbReference type="ChEBI" id="CHEBI:30616"/>
        <dbReference type="ChEBI" id="CHEBI:57930"/>
        <dbReference type="ChEBI" id="CHEBI:61557"/>
        <dbReference type="ChEBI" id="CHEBI:456216"/>
        <dbReference type="EC" id="2.7.4.6"/>
    </reaction>
</comment>
<evidence type="ECO:0000313" key="18">
    <source>
        <dbReference type="RefSeq" id="XP_004510515.1"/>
    </source>
</evidence>
<keyword evidence="11" id="KW-0546">Nucleotide metabolism</keyword>
<evidence type="ECO:0000256" key="8">
    <source>
        <dbReference type="ARBA" id="ARBA00022777"/>
    </source>
</evidence>
<dbReference type="SMART" id="SM00562">
    <property type="entry name" value="NDK"/>
    <property type="match status" value="1"/>
</dbReference>
<feature type="binding site" evidence="12">
    <location>
        <position position="165"/>
    </location>
    <ligand>
        <name>ATP</name>
        <dbReference type="ChEBI" id="CHEBI:30616"/>
    </ligand>
</feature>
<feature type="binding site" evidence="12">
    <location>
        <position position="141"/>
    </location>
    <ligand>
        <name>ATP</name>
        <dbReference type="ChEBI" id="CHEBI:30616"/>
    </ligand>
</feature>
<evidence type="ECO:0000256" key="4">
    <source>
        <dbReference type="ARBA" id="ARBA00022490"/>
    </source>
</evidence>
<evidence type="ECO:0000256" key="7">
    <source>
        <dbReference type="ARBA" id="ARBA00022741"/>
    </source>
</evidence>
<evidence type="ECO:0000256" key="5">
    <source>
        <dbReference type="ARBA" id="ARBA00022679"/>
    </source>
</evidence>
<feature type="binding site" evidence="12">
    <location>
        <position position="155"/>
    </location>
    <ligand>
        <name>ATP</name>
        <dbReference type="ChEBI" id="CHEBI:30616"/>
    </ligand>
</feature>
<dbReference type="OrthoDB" id="2162449at2759"/>
<dbReference type="PANTHER" id="PTHR46161">
    <property type="entry name" value="NUCLEOSIDE DIPHOSPHATE KINASE"/>
    <property type="match status" value="1"/>
</dbReference>
<feature type="binding site" evidence="12">
    <location>
        <position position="135"/>
    </location>
    <ligand>
        <name>ATP</name>
        <dbReference type="ChEBI" id="CHEBI:30616"/>
    </ligand>
</feature>
<dbReference type="InterPro" id="IPR001564">
    <property type="entry name" value="Nucleoside_diP_kinase"/>
</dbReference>
<name>A0A1S2YVB1_CICAR</name>
<keyword evidence="4" id="KW-0963">Cytoplasm</keyword>
<evidence type="ECO:0000256" key="14">
    <source>
        <dbReference type="RuleBase" id="RU004013"/>
    </source>
</evidence>
<dbReference type="InterPro" id="IPR034907">
    <property type="entry name" value="NDK-like_dom"/>
</dbReference>
<protein>
    <recommendedName>
        <fullName evidence="14">Nucleoside diphosphate kinase</fullName>
        <ecNumber evidence="14">2.7.4.6</ecNumber>
    </recommendedName>
</protein>
<keyword evidence="15" id="KW-0812">Transmembrane</keyword>
<accession>A0A1S2YVB1</accession>
<dbReference type="Gene3D" id="3.30.70.141">
    <property type="entry name" value="Nucleoside diphosphate kinase-like domain"/>
    <property type="match status" value="1"/>
</dbReference>
<dbReference type="EC" id="2.7.4.6" evidence="14"/>
<keyword evidence="15" id="KW-1133">Transmembrane helix</keyword>
<dbReference type="Pfam" id="PF00334">
    <property type="entry name" value="NDK"/>
    <property type="match status" value="1"/>
</dbReference>
<feature type="domain" description="Nucleoside diphosphate kinase-like" evidence="16">
    <location>
        <begin position="51"/>
        <end position="191"/>
    </location>
</feature>
<comment type="similarity">
    <text evidence="3 12 13">Belongs to the NDK family.</text>
</comment>
<feature type="active site" description="Pros-phosphohistidine intermediate" evidence="12">
    <location>
        <position position="168"/>
    </location>
</feature>
<dbReference type="RefSeq" id="XP_004510515.1">
    <property type="nucleotide sequence ID" value="XM_004510458.3"/>
</dbReference>
<feature type="binding site" evidence="12">
    <location>
        <position position="59"/>
    </location>
    <ligand>
        <name>ATP</name>
        <dbReference type="ChEBI" id="CHEBI:30616"/>
    </ligand>
</feature>
<dbReference type="GO" id="GO:0005524">
    <property type="term" value="F:ATP binding"/>
    <property type="evidence" value="ECO:0007669"/>
    <property type="project" value="UniProtKB-KW"/>
</dbReference>
<dbReference type="GO" id="GO:0006228">
    <property type="term" value="P:UTP biosynthetic process"/>
    <property type="evidence" value="ECO:0007669"/>
    <property type="project" value="InterPro"/>
</dbReference>
<organism evidence="17 18">
    <name type="scientific">Cicer arietinum</name>
    <name type="common">Chickpea</name>
    <name type="synonym">Garbanzo</name>
    <dbReference type="NCBI Taxonomy" id="3827"/>
    <lineage>
        <taxon>Eukaryota</taxon>
        <taxon>Viridiplantae</taxon>
        <taxon>Streptophyta</taxon>
        <taxon>Embryophyta</taxon>
        <taxon>Tracheophyta</taxon>
        <taxon>Spermatophyta</taxon>
        <taxon>Magnoliopsida</taxon>
        <taxon>eudicotyledons</taxon>
        <taxon>Gunneridae</taxon>
        <taxon>Pentapetalae</taxon>
        <taxon>rosids</taxon>
        <taxon>fabids</taxon>
        <taxon>Fabales</taxon>
        <taxon>Fabaceae</taxon>
        <taxon>Papilionoideae</taxon>
        <taxon>50 kb inversion clade</taxon>
        <taxon>NPAAA clade</taxon>
        <taxon>Hologalegina</taxon>
        <taxon>IRL clade</taxon>
        <taxon>Cicereae</taxon>
        <taxon>Cicer</taxon>
    </lineage>
</organism>
<comment type="catalytic activity">
    <reaction evidence="1 14">
        <text>a 2'-deoxyribonucleoside 5'-diphosphate + ATP = a 2'-deoxyribonucleoside 5'-triphosphate + ADP</text>
        <dbReference type="Rhea" id="RHEA:44640"/>
        <dbReference type="ChEBI" id="CHEBI:30616"/>
        <dbReference type="ChEBI" id="CHEBI:61560"/>
        <dbReference type="ChEBI" id="CHEBI:73316"/>
        <dbReference type="ChEBI" id="CHEBI:456216"/>
        <dbReference type="EC" id="2.7.4.6"/>
    </reaction>
</comment>
<keyword evidence="6" id="KW-0479">Metal-binding</keyword>
<reference evidence="18" key="2">
    <citation type="submission" date="2025-08" db="UniProtKB">
        <authorList>
            <consortium name="RefSeq"/>
        </authorList>
    </citation>
    <scope>IDENTIFICATION</scope>
    <source>
        <tissue evidence="18">Etiolated seedlings</tissue>
    </source>
</reference>
<dbReference type="GO" id="GO:0046872">
    <property type="term" value="F:metal ion binding"/>
    <property type="evidence" value="ECO:0007669"/>
    <property type="project" value="UniProtKB-KW"/>
</dbReference>
<evidence type="ECO:0000256" key="12">
    <source>
        <dbReference type="PROSITE-ProRule" id="PRU00706"/>
    </source>
</evidence>
<evidence type="ECO:0000256" key="11">
    <source>
        <dbReference type="ARBA" id="ARBA00023080"/>
    </source>
</evidence>
<dbReference type="GO" id="GO:0004550">
    <property type="term" value="F:nucleoside diphosphate kinase activity"/>
    <property type="evidence" value="ECO:0007669"/>
    <property type="project" value="UniProtKB-EC"/>
</dbReference>
<feature type="binding site" evidence="12">
    <location>
        <position position="107"/>
    </location>
    <ligand>
        <name>ATP</name>
        <dbReference type="ChEBI" id="CHEBI:30616"/>
    </ligand>
</feature>
<dbReference type="PRINTS" id="PR01243">
    <property type="entry name" value="NUCDPKINASE"/>
</dbReference>
<evidence type="ECO:0000256" key="15">
    <source>
        <dbReference type="SAM" id="Phobius"/>
    </source>
</evidence>
<reference evidence="17" key="1">
    <citation type="journal article" date="2013" name="Nat. Biotechnol.">
        <title>Draft genome sequence of chickpea (Cicer arietinum) provides a resource for trait improvement.</title>
        <authorList>
            <person name="Varshney R.K."/>
            <person name="Song C."/>
            <person name="Saxena R.K."/>
            <person name="Azam S."/>
            <person name="Yu S."/>
            <person name="Sharpe A.G."/>
            <person name="Cannon S."/>
            <person name="Baek J."/>
            <person name="Rosen B.D."/>
            <person name="Tar'an B."/>
            <person name="Millan T."/>
            <person name="Zhang X."/>
            <person name="Ramsay L.D."/>
            <person name="Iwata A."/>
            <person name="Wang Y."/>
            <person name="Nelson W."/>
            <person name="Farmer A.D."/>
            <person name="Gaur P.M."/>
            <person name="Soderlund C."/>
            <person name="Penmetsa R.V."/>
            <person name="Xu C."/>
            <person name="Bharti A.K."/>
            <person name="He W."/>
            <person name="Winter P."/>
            <person name="Zhao S."/>
            <person name="Hane J.K."/>
            <person name="Carrasquilla-Garcia N."/>
            <person name="Condie J.A."/>
            <person name="Upadhyaya H.D."/>
            <person name="Luo M.C."/>
            <person name="Thudi M."/>
            <person name="Gowda C.L."/>
            <person name="Singh N.P."/>
            <person name="Lichtenzveig J."/>
            <person name="Gali K.K."/>
            <person name="Rubio J."/>
            <person name="Nadarajan N."/>
            <person name="Dolezel J."/>
            <person name="Bansal K.C."/>
            <person name="Xu X."/>
            <person name="Edwards D."/>
            <person name="Zhang G."/>
            <person name="Kahl G."/>
            <person name="Gil J."/>
            <person name="Singh K.B."/>
            <person name="Datta S.K."/>
            <person name="Jackson S.A."/>
            <person name="Wang J."/>
            <person name="Cook D.R."/>
        </authorList>
    </citation>
    <scope>NUCLEOTIDE SEQUENCE [LARGE SCALE GENOMIC DNA]</scope>
    <source>
        <strain evidence="17">cv. CDC Frontier</strain>
    </source>
</reference>
<evidence type="ECO:0000259" key="16">
    <source>
        <dbReference type="SMART" id="SM00562"/>
    </source>
</evidence>
<keyword evidence="10" id="KW-0460">Magnesium</keyword>
<keyword evidence="17" id="KW-1185">Reference proteome</keyword>
<keyword evidence="7 14" id="KW-0547">Nucleotide-binding</keyword>
<dbReference type="Proteomes" id="UP000087171">
    <property type="component" value="Chromosome Ca7"/>
</dbReference>
<keyword evidence="8 14" id="KW-0418">Kinase</keyword>
<gene>
    <name evidence="18" type="primary">LOC101499746</name>
</gene>
<dbReference type="eggNOG" id="KOG0888">
    <property type="taxonomic scope" value="Eukaryota"/>
</dbReference>
<evidence type="ECO:0000256" key="9">
    <source>
        <dbReference type="ARBA" id="ARBA00022840"/>
    </source>
</evidence>
<dbReference type="PROSITE" id="PS00469">
    <property type="entry name" value="NDPK"/>
    <property type="match status" value="1"/>
</dbReference>
<evidence type="ECO:0000256" key="3">
    <source>
        <dbReference type="ARBA" id="ARBA00008142"/>
    </source>
</evidence>
<keyword evidence="9 14" id="KW-0067">ATP-binding</keyword>
<dbReference type="GeneID" id="101499746"/>
<evidence type="ECO:0000256" key="2">
    <source>
        <dbReference type="ARBA" id="ARBA00000937"/>
    </source>
</evidence>
<evidence type="ECO:0000256" key="10">
    <source>
        <dbReference type="ARBA" id="ARBA00022842"/>
    </source>
</evidence>
<dbReference type="STRING" id="3827.A0A1S2YVB1"/>
<keyword evidence="5 14" id="KW-0808">Transferase</keyword>
<evidence type="ECO:0000256" key="6">
    <source>
        <dbReference type="ARBA" id="ARBA00022723"/>
    </source>
</evidence>
<keyword evidence="15" id="KW-0472">Membrane</keyword>
<evidence type="ECO:0000256" key="1">
    <source>
        <dbReference type="ARBA" id="ARBA00000082"/>
    </source>
</evidence>
<evidence type="ECO:0000313" key="17">
    <source>
        <dbReference type="Proteomes" id="UP000087171"/>
    </source>
</evidence>
<evidence type="ECO:0000256" key="13">
    <source>
        <dbReference type="RuleBase" id="RU004011"/>
    </source>
</evidence>
<dbReference type="GO" id="GO:0006183">
    <property type="term" value="P:GTP biosynthetic process"/>
    <property type="evidence" value="ECO:0007669"/>
    <property type="project" value="InterPro"/>
</dbReference>
<dbReference type="PaxDb" id="3827-XP_004510515.1"/>
<feature type="transmembrane region" description="Helical" evidence="15">
    <location>
        <begin position="23"/>
        <end position="45"/>
    </location>
</feature>